<evidence type="ECO:0000256" key="1">
    <source>
        <dbReference type="ARBA" id="ARBA00022679"/>
    </source>
</evidence>
<dbReference type="Proteomes" id="UP001218218">
    <property type="component" value="Unassembled WGS sequence"/>
</dbReference>
<evidence type="ECO:0000256" key="2">
    <source>
        <dbReference type="ARBA" id="ARBA00023315"/>
    </source>
</evidence>
<keyword evidence="6" id="KW-1185">Reference proteome</keyword>
<dbReference type="GO" id="GO:0016747">
    <property type="term" value="F:acyltransferase activity, transferring groups other than amino-acyl groups"/>
    <property type="evidence" value="ECO:0007669"/>
    <property type="project" value="InterPro"/>
</dbReference>
<reference evidence="5" key="1">
    <citation type="submission" date="2023-03" db="EMBL/GenBank/DDBJ databases">
        <title>Massive genome expansion in bonnet fungi (Mycena s.s.) driven by repeated elements and novel gene families across ecological guilds.</title>
        <authorList>
            <consortium name="Lawrence Berkeley National Laboratory"/>
            <person name="Harder C.B."/>
            <person name="Miyauchi S."/>
            <person name="Viragh M."/>
            <person name="Kuo A."/>
            <person name="Thoen E."/>
            <person name="Andreopoulos B."/>
            <person name="Lu D."/>
            <person name="Skrede I."/>
            <person name="Drula E."/>
            <person name="Henrissat B."/>
            <person name="Morin E."/>
            <person name="Kohler A."/>
            <person name="Barry K."/>
            <person name="LaButti K."/>
            <person name="Morin E."/>
            <person name="Salamov A."/>
            <person name="Lipzen A."/>
            <person name="Mereny Z."/>
            <person name="Hegedus B."/>
            <person name="Baldrian P."/>
            <person name="Stursova M."/>
            <person name="Weitz H."/>
            <person name="Taylor A."/>
            <person name="Grigoriev I.V."/>
            <person name="Nagy L.G."/>
            <person name="Martin F."/>
            <person name="Kauserud H."/>
        </authorList>
    </citation>
    <scope>NUCLEOTIDE SEQUENCE</scope>
    <source>
        <strain evidence="5">CBHHK002</strain>
    </source>
</reference>
<sequence>MHTNSACLILREITLDDVEHIYALDSLPENARYQTWPPRTRDEAENFVHENIHSATESPRAFVEQAVLIPMSSSDEDMPPAFVGRVGAHIDAGARTAELWFSFMPSAQGRGYATEAVTALIEMLRAERDAERAPHFNRLLIECDPRNTRSSRLAERAGFVMESCTENAFKCKGEWVGSMVYVREVDLAATKAVWHQNVSVGGIAV</sequence>
<dbReference type="EMBL" id="JARIHO010000038">
    <property type="protein sequence ID" value="KAJ7328955.1"/>
    <property type="molecule type" value="Genomic_DNA"/>
</dbReference>
<evidence type="ECO:0000313" key="6">
    <source>
        <dbReference type="Proteomes" id="UP001218218"/>
    </source>
</evidence>
<dbReference type="PANTHER" id="PTHR43792">
    <property type="entry name" value="GNAT FAMILY, PUTATIVE (AFU_ORTHOLOGUE AFUA_3G00765)-RELATED-RELATED"/>
    <property type="match status" value="1"/>
</dbReference>
<dbReference type="SUPFAM" id="SSF55729">
    <property type="entry name" value="Acyl-CoA N-acyltransferases (Nat)"/>
    <property type="match status" value="1"/>
</dbReference>
<protein>
    <submittedName>
        <fullName evidence="5">Acetyltransferase</fullName>
    </submittedName>
</protein>
<keyword evidence="1" id="KW-0808">Transferase</keyword>
<name>A0AAD6ZM67_9AGAR</name>
<dbReference type="Pfam" id="PF13302">
    <property type="entry name" value="Acetyltransf_3"/>
    <property type="match status" value="1"/>
</dbReference>
<gene>
    <name evidence="5" type="ORF">DFH08DRAFT_940552</name>
</gene>
<feature type="domain" description="N-acetyltransferase" evidence="4">
    <location>
        <begin position="8"/>
        <end position="186"/>
    </location>
</feature>
<organism evidence="5 6">
    <name type="scientific">Mycena albidolilacea</name>
    <dbReference type="NCBI Taxonomy" id="1033008"/>
    <lineage>
        <taxon>Eukaryota</taxon>
        <taxon>Fungi</taxon>
        <taxon>Dikarya</taxon>
        <taxon>Basidiomycota</taxon>
        <taxon>Agaricomycotina</taxon>
        <taxon>Agaricomycetes</taxon>
        <taxon>Agaricomycetidae</taxon>
        <taxon>Agaricales</taxon>
        <taxon>Marasmiineae</taxon>
        <taxon>Mycenaceae</taxon>
        <taxon>Mycena</taxon>
    </lineage>
</organism>
<comment type="caution">
    <text evidence="5">The sequence shown here is derived from an EMBL/GenBank/DDBJ whole genome shotgun (WGS) entry which is preliminary data.</text>
</comment>
<dbReference type="InterPro" id="IPR000182">
    <property type="entry name" value="GNAT_dom"/>
</dbReference>
<dbReference type="InterPro" id="IPR051531">
    <property type="entry name" value="N-acetyltransferase"/>
</dbReference>
<proteinExistence type="inferred from homology"/>
<dbReference type="PROSITE" id="PS51186">
    <property type="entry name" value="GNAT"/>
    <property type="match status" value="1"/>
</dbReference>
<evidence type="ECO:0000259" key="4">
    <source>
        <dbReference type="PROSITE" id="PS51186"/>
    </source>
</evidence>
<accession>A0AAD6ZM67</accession>
<comment type="similarity">
    <text evidence="3">Belongs to the acetyltransferase family. RimJ subfamily.</text>
</comment>
<dbReference type="InterPro" id="IPR016181">
    <property type="entry name" value="Acyl_CoA_acyltransferase"/>
</dbReference>
<dbReference type="AlphaFoldDB" id="A0AAD6ZM67"/>
<keyword evidence="2" id="KW-0012">Acyltransferase</keyword>
<evidence type="ECO:0000256" key="3">
    <source>
        <dbReference type="ARBA" id="ARBA00038502"/>
    </source>
</evidence>
<dbReference type="Gene3D" id="3.40.630.30">
    <property type="match status" value="1"/>
</dbReference>
<dbReference type="PANTHER" id="PTHR43792:SF8">
    <property type="entry name" value="[RIBOSOMAL PROTEIN US5]-ALANINE N-ACETYLTRANSFERASE"/>
    <property type="match status" value="1"/>
</dbReference>
<evidence type="ECO:0000313" key="5">
    <source>
        <dbReference type="EMBL" id="KAJ7328955.1"/>
    </source>
</evidence>